<organism evidence="4 5">
    <name type="scientific">Streptomyces flaveolus</name>
    <dbReference type="NCBI Taxonomy" id="67297"/>
    <lineage>
        <taxon>Bacteria</taxon>
        <taxon>Bacillati</taxon>
        <taxon>Actinomycetota</taxon>
        <taxon>Actinomycetes</taxon>
        <taxon>Kitasatosporales</taxon>
        <taxon>Streptomycetaceae</taxon>
        <taxon>Streptomyces</taxon>
    </lineage>
</organism>
<evidence type="ECO:0000313" key="5">
    <source>
        <dbReference type="Proteomes" id="UP001490330"/>
    </source>
</evidence>
<keyword evidence="2" id="KW-0175">Coiled coil</keyword>
<comment type="caution">
    <text evidence="4">The sequence shown here is derived from an EMBL/GenBank/DDBJ whole genome shotgun (WGS) entry which is preliminary data.</text>
</comment>
<dbReference type="CDD" id="cd00397">
    <property type="entry name" value="DNA_BRE_C"/>
    <property type="match status" value="1"/>
</dbReference>
<feature type="coiled-coil region" evidence="2">
    <location>
        <begin position="702"/>
        <end position="748"/>
    </location>
</feature>
<evidence type="ECO:0000259" key="3">
    <source>
        <dbReference type="PROSITE" id="PS51898"/>
    </source>
</evidence>
<dbReference type="PROSITE" id="PS51898">
    <property type="entry name" value="TYR_RECOMBINASE"/>
    <property type="match status" value="1"/>
</dbReference>
<protein>
    <submittedName>
        <fullName evidence="4">Site-specific integrase</fullName>
    </submittedName>
</protein>
<proteinExistence type="predicted"/>
<dbReference type="InterPro" id="IPR002104">
    <property type="entry name" value="Integrase_catalytic"/>
</dbReference>
<gene>
    <name evidence="4" type="ORF">ABT322_41345</name>
</gene>
<dbReference type="RefSeq" id="WP_350815369.1">
    <property type="nucleotide sequence ID" value="NZ_JBEPCV010000099.1"/>
</dbReference>
<evidence type="ECO:0000256" key="1">
    <source>
        <dbReference type="ARBA" id="ARBA00023172"/>
    </source>
</evidence>
<feature type="domain" description="Tyr recombinase" evidence="3">
    <location>
        <begin position="412"/>
        <end position="635"/>
    </location>
</feature>
<dbReference type="InterPro" id="IPR011010">
    <property type="entry name" value="DNA_brk_join_enz"/>
</dbReference>
<keyword evidence="1" id="KW-0233">DNA recombination</keyword>
<sequence>MTEASVEDILHRIGQPSLRAPGESAQKAREDGARMLLSWLQRFPGTTWQERWQASPAAAGAGSEWLREVREWARMIERYPALSIFRSGVLALICADVIRPDAAWLVGYSSKYLGPAIAAARDPEGFARIKTASLQSGRKESKGLRVLALILVRHGGKVEDIVVGDFLEVLREGSRHQSGPVRLAYSWLRSLGQFPSDAPVTLRMIENRSGQVTPEELVDRYHLQCKPVRDLIVDYLSERQASMDYNSLKLLSTNLGRLFWADLEHHHPGIDSLRLSPEVAAAWKSRLVVKTVRKRGTDGNVTEVTAPRTSAPSVMMAVRAFYLDIGLWALEEPERWGPWAAPAPVSEADCSVAKLEKQVKARMDQRTRERLPVLPALVRVADRRLRHASARLGALAAAPLGSTFTVLGEIYTAPKTTSRADGKATHARDAQGRRRDLRGEEKRAFWAWATIEIFRHTGIRIEELRELGHHSIISYKLPTSGEIVPLLQIAPSKTDQERLLLISPELADVLSAVITRVRQEDGAVPSIPSYDVTEKTWNDPMPLLYQWEVSEERRPISENTIRKALNETMEAAGLTGVSGTPLDWQPHDFRRIFVTDALLNGLPPHIAQVIVGHENINTTMGYNAIYPAKAIEAHRAFIARRRALRPPEEYRAVTPEEWQEFLGHFERRKLSLGDCGRAYGTDCIHEHACVRCPVLIVDFSELPRLMAIRDNLTDRIAEAEREGWLGDVEQLSVSRTAAEEKIAQLNARKERQQAPVFLGVPSLGQAVVRTAEAPEA</sequence>
<dbReference type="Proteomes" id="UP001490330">
    <property type="component" value="Unassembled WGS sequence"/>
</dbReference>
<evidence type="ECO:0000256" key="2">
    <source>
        <dbReference type="SAM" id="Coils"/>
    </source>
</evidence>
<keyword evidence="5" id="KW-1185">Reference proteome</keyword>
<dbReference type="Pfam" id="PF00589">
    <property type="entry name" value="Phage_integrase"/>
    <property type="match status" value="1"/>
</dbReference>
<dbReference type="Gene3D" id="1.10.443.10">
    <property type="entry name" value="Intergrase catalytic core"/>
    <property type="match status" value="1"/>
</dbReference>
<reference evidence="4 5" key="1">
    <citation type="submission" date="2024-06" db="EMBL/GenBank/DDBJ databases">
        <title>The Natural Products Discovery Center: Release of the First 8490 Sequenced Strains for Exploring Actinobacteria Biosynthetic Diversity.</title>
        <authorList>
            <person name="Kalkreuter E."/>
            <person name="Kautsar S.A."/>
            <person name="Yang D."/>
            <person name="Bader C.D."/>
            <person name="Teijaro C.N."/>
            <person name="Fluegel L."/>
            <person name="Davis C.M."/>
            <person name="Simpson J.R."/>
            <person name="Lauterbach L."/>
            <person name="Steele A.D."/>
            <person name="Gui C."/>
            <person name="Meng S."/>
            <person name="Li G."/>
            <person name="Viehrig K."/>
            <person name="Ye F."/>
            <person name="Su P."/>
            <person name="Kiefer A.F."/>
            <person name="Nichols A."/>
            <person name="Cepeda A.J."/>
            <person name="Yan W."/>
            <person name="Fan B."/>
            <person name="Jiang Y."/>
            <person name="Adhikari A."/>
            <person name="Zheng C.-J."/>
            <person name="Schuster L."/>
            <person name="Cowan T.M."/>
            <person name="Smanski M.J."/>
            <person name="Chevrette M.G."/>
            <person name="De Carvalho L.P.S."/>
            <person name="Shen B."/>
        </authorList>
    </citation>
    <scope>NUCLEOTIDE SEQUENCE [LARGE SCALE GENOMIC DNA]</scope>
    <source>
        <strain evidence="4 5">NPDC000632</strain>
    </source>
</reference>
<evidence type="ECO:0000313" key="4">
    <source>
        <dbReference type="EMBL" id="MER6910027.1"/>
    </source>
</evidence>
<accession>A0ABV1VU58</accession>
<dbReference type="EMBL" id="JBEPCV010000099">
    <property type="protein sequence ID" value="MER6910027.1"/>
    <property type="molecule type" value="Genomic_DNA"/>
</dbReference>
<name>A0ABV1VU58_9ACTN</name>
<dbReference type="SUPFAM" id="SSF56349">
    <property type="entry name" value="DNA breaking-rejoining enzymes"/>
    <property type="match status" value="1"/>
</dbReference>
<dbReference type="InterPro" id="IPR013762">
    <property type="entry name" value="Integrase-like_cat_sf"/>
</dbReference>